<proteinExistence type="predicted"/>
<comment type="caution">
    <text evidence="1">The sequence shown here is derived from an EMBL/GenBank/DDBJ whole genome shotgun (WGS) entry which is preliminary data.</text>
</comment>
<dbReference type="EMBL" id="JAIQCJ010001324">
    <property type="protein sequence ID" value="KAJ8790919.1"/>
    <property type="molecule type" value="Genomic_DNA"/>
</dbReference>
<accession>A0AB34HHE7</accession>
<organism evidence="1 2">
    <name type="scientific">Eschrichtius robustus</name>
    <name type="common">California gray whale</name>
    <name type="synonym">Eschrichtius gibbosus</name>
    <dbReference type="NCBI Taxonomy" id="9764"/>
    <lineage>
        <taxon>Eukaryota</taxon>
        <taxon>Metazoa</taxon>
        <taxon>Chordata</taxon>
        <taxon>Craniata</taxon>
        <taxon>Vertebrata</taxon>
        <taxon>Euteleostomi</taxon>
        <taxon>Mammalia</taxon>
        <taxon>Eutheria</taxon>
        <taxon>Laurasiatheria</taxon>
        <taxon>Artiodactyla</taxon>
        <taxon>Whippomorpha</taxon>
        <taxon>Cetacea</taxon>
        <taxon>Mysticeti</taxon>
        <taxon>Eschrichtiidae</taxon>
        <taxon>Eschrichtius</taxon>
    </lineage>
</organism>
<sequence length="55" mass="5988">MVQPPQGVFQVPTEKGWDGTFVLLARTCPCPSTSSPEHLLPFLLHDIGTPLDLEA</sequence>
<gene>
    <name evidence="1" type="ORF">J1605_021013</name>
</gene>
<evidence type="ECO:0000313" key="1">
    <source>
        <dbReference type="EMBL" id="KAJ8790919.1"/>
    </source>
</evidence>
<keyword evidence="2" id="KW-1185">Reference proteome</keyword>
<dbReference type="Proteomes" id="UP001159641">
    <property type="component" value="Unassembled WGS sequence"/>
</dbReference>
<evidence type="ECO:0000313" key="2">
    <source>
        <dbReference type="Proteomes" id="UP001159641"/>
    </source>
</evidence>
<reference evidence="1 2" key="1">
    <citation type="submission" date="2022-11" db="EMBL/GenBank/DDBJ databases">
        <title>Whole genome sequence of Eschrichtius robustus ER-17-0199.</title>
        <authorList>
            <person name="Bruniche-Olsen A."/>
            <person name="Black A.N."/>
            <person name="Fields C.J."/>
            <person name="Walden K."/>
            <person name="Dewoody J.A."/>
        </authorList>
    </citation>
    <scope>NUCLEOTIDE SEQUENCE [LARGE SCALE GENOMIC DNA]</scope>
    <source>
        <strain evidence="1">ER-17-0199</strain>
        <tissue evidence="1">Blubber</tissue>
    </source>
</reference>
<dbReference type="AlphaFoldDB" id="A0AB34HHE7"/>
<feature type="non-terminal residue" evidence="1">
    <location>
        <position position="55"/>
    </location>
</feature>
<name>A0AB34HHE7_ESCRO</name>
<protein>
    <submittedName>
        <fullName evidence="1">Uncharacterized protein</fullName>
    </submittedName>
</protein>